<dbReference type="PANTHER" id="PTHR34415">
    <property type="entry name" value="INTEGRASE CATALYTIC DOMAIN-CONTAINING PROTEIN"/>
    <property type="match status" value="1"/>
</dbReference>
<evidence type="ECO:0000313" key="2">
    <source>
        <dbReference type="EMBL" id="CAG7731313.1"/>
    </source>
</evidence>
<dbReference type="EMBL" id="CAJVCH010209960">
    <property type="protein sequence ID" value="CAG7731313.1"/>
    <property type="molecule type" value="Genomic_DNA"/>
</dbReference>
<dbReference type="Pfam" id="PF25273">
    <property type="entry name" value="DUF7869"/>
    <property type="match status" value="1"/>
</dbReference>
<gene>
    <name evidence="2" type="ORF">AFUS01_LOCUS19914</name>
</gene>
<feature type="domain" description="DUF7869" evidence="1">
    <location>
        <begin position="10"/>
        <end position="114"/>
    </location>
</feature>
<name>A0A8J2NYJ3_9HEXA</name>
<dbReference type="InterPro" id="IPR057191">
    <property type="entry name" value="DUF7869"/>
</dbReference>
<organism evidence="2 3">
    <name type="scientific">Allacma fusca</name>
    <dbReference type="NCBI Taxonomy" id="39272"/>
    <lineage>
        <taxon>Eukaryota</taxon>
        <taxon>Metazoa</taxon>
        <taxon>Ecdysozoa</taxon>
        <taxon>Arthropoda</taxon>
        <taxon>Hexapoda</taxon>
        <taxon>Collembola</taxon>
        <taxon>Symphypleona</taxon>
        <taxon>Sminthuridae</taxon>
        <taxon>Allacma</taxon>
    </lineage>
</organism>
<protein>
    <recommendedName>
        <fullName evidence="1">DUF7869 domain-containing protein</fullName>
    </recommendedName>
</protein>
<dbReference type="AlphaFoldDB" id="A0A8J2NYJ3"/>
<evidence type="ECO:0000259" key="1">
    <source>
        <dbReference type="Pfam" id="PF25273"/>
    </source>
</evidence>
<proteinExistence type="predicted"/>
<evidence type="ECO:0000313" key="3">
    <source>
        <dbReference type="Proteomes" id="UP000708208"/>
    </source>
</evidence>
<accession>A0A8J2NYJ3</accession>
<comment type="caution">
    <text evidence="2">The sequence shown here is derived from an EMBL/GenBank/DDBJ whole genome shotgun (WGS) entry which is preliminary data.</text>
</comment>
<dbReference type="OrthoDB" id="6771654at2759"/>
<sequence>MFLWNETDAKKGADEVASCLYRFISTRFQPICAERTLVVWSDRCVGQNNNYSMLVFYRKIIQDGYFSNIYQKFAVSGHSYLSCDMDFSFIERQLNKFPPITPNDLLIPILKANSHRALPNKILAKHSHSDAEVWTTFKNKFRNRHIDPCHIPDISSSLKYNGLLPLKASKQMDLTKMMKFLTAADKEFFAPFLNVLVDPETMNDETEN</sequence>
<keyword evidence="3" id="KW-1185">Reference proteome</keyword>
<dbReference type="Proteomes" id="UP000708208">
    <property type="component" value="Unassembled WGS sequence"/>
</dbReference>
<dbReference type="PANTHER" id="PTHR34415:SF1">
    <property type="entry name" value="INTEGRASE CATALYTIC DOMAIN-CONTAINING PROTEIN"/>
    <property type="match status" value="1"/>
</dbReference>
<reference evidence="2" key="1">
    <citation type="submission" date="2021-06" db="EMBL/GenBank/DDBJ databases">
        <authorList>
            <person name="Hodson N. C."/>
            <person name="Mongue J. A."/>
            <person name="Jaron S. K."/>
        </authorList>
    </citation>
    <scope>NUCLEOTIDE SEQUENCE</scope>
</reference>